<reference evidence="6 7" key="1">
    <citation type="submission" date="2018-09" db="EMBL/GenBank/DDBJ databases">
        <title>Genome sequencing of strain 2DFW10M-5.</title>
        <authorList>
            <person name="Heo J."/>
            <person name="Kim S.-J."/>
            <person name="Kwon S.-W."/>
        </authorList>
    </citation>
    <scope>NUCLEOTIDE SEQUENCE [LARGE SCALE GENOMIC DNA]</scope>
    <source>
        <strain evidence="6 7">2DFW10M-5</strain>
    </source>
</reference>
<feature type="transmembrane region" description="Helical" evidence="5">
    <location>
        <begin position="83"/>
        <end position="107"/>
    </location>
</feature>
<keyword evidence="6" id="KW-0378">Hydrolase</keyword>
<dbReference type="SUPFAM" id="SSF50494">
    <property type="entry name" value="Trypsin-like serine proteases"/>
    <property type="match status" value="1"/>
</dbReference>
<feature type="transmembrane region" description="Helical" evidence="5">
    <location>
        <begin position="119"/>
        <end position="141"/>
    </location>
</feature>
<dbReference type="NCBIfam" id="NF033740">
    <property type="entry name" value="MarP_fam_protase"/>
    <property type="match status" value="1"/>
</dbReference>
<proteinExistence type="predicted"/>
<keyword evidence="3 5" id="KW-1133">Transmembrane helix</keyword>
<organism evidence="6 7">
    <name type="scientific">Gryllotalpicola protaetiae</name>
    <dbReference type="NCBI Taxonomy" id="2419771"/>
    <lineage>
        <taxon>Bacteria</taxon>
        <taxon>Bacillati</taxon>
        <taxon>Actinomycetota</taxon>
        <taxon>Actinomycetes</taxon>
        <taxon>Micrococcales</taxon>
        <taxon>Microbacteriaceae</taxon>
        <taxon>Gryllotalpicola</taxon>
    </lineage>
</organism>
<dbReference type="AlphaFoldDB" id="A0A387BID0"/>
<dbReference type="InterPro" id="IPR001940">
    <property type="entry name" value="Peptidase_S1C"/>
</dbReference>
<dbReference type="InterPro" id="IPR043504">
    <property type="entry name" value="Peptidase_S1_PA_chymotrypsin"/>
</dbReference>
<keyword evidence="6" id="KW-0645">Protease</keyword>
<comment type="subcellular location">
    <subcellularLocation>
        <location evidence="1">Membrane</location>
        <topology evidence="1">Multi-pass membrane protein</topology>
    </subcellularLocation>
</comment>
<dbReference type="OrthoDB" id="9766361at2"/>
<dbReference type="Pfam" id="PF02674">
    <property type="entry name" value="Colicin_V"/>
    <property type="match status" value="1"/>
</dbReference>
<dbReference type="InterPro" id="IPR009003">
    <property type="entry name" value="Peptidase_S1_PA"/>
</dbReference>
<dbReference type="Gene3D" id="2.40.10.10">
    <property type="entry name" value="Trypsin-like serine proteases"/>
    <property type="match status" value="2"/>
</dbReference>
<keyword evidence="4 5" id="KW-0472">Membrane</keyword>
<evidence type="ECO:0000256" key="2">
    <source>
        <dbReference type="ARBA" id="ARBA00022692"/>
    </source>
</evidence>
<evidence type="ECO:0000256" key="4">
    <source>
        <dbReference type="ARBA" id="ARBA00023136"/>
    </source>
</evidence>
<keyword evidence="7" id="KW-1185">Reference proteome</keyword>
<dbReference type="GO" id="GO:0006508">
    <property type="term" value="P:proteolysis"/>
    <property type="evidence" value="ECO:0007669"/>
    <property type="project" value="UniProtKB-KW"/>
</dbReference>
<dbReference type="Proteomes" id="UP000275069">
    <property type="component" value="Chromosome"/>
</dbReference>
<protein>
    <submittedName>
        <fullName evidence="6">Serine protease</fullName>
    </submittedName>
</protein>
<gene>
    <name evidence="6" type="ORF">D7I44_09870</name>
</gene>
<dbReference type="PRINTS" id="PR00834">
    <property type="entry name" value="PROTEASES2C"/>
</dbReference>
<evidence type="ECO:0000256" key="1">
    <source>
        <dbReference type="ARBA" id="ARBA00004141"/>
    </source>
</evidence>
<dbReference type="GO" id="GO:0016020">
    <property type="term" value="C:membrane"/>
    <property type="evidence" value="ECO:0007669"/>
    <property type="project" value="UniProtKB-SubCell"/>
</dbReference>
<evidence type="ECO:0000256" key="3">
    <source>
        <dbReference type="ARBA" id="ARBA00022989"/>
    </source>
</evidence>
<dbReference type="PANTHER" id="PTHR43019">
    <property type="entry name" value="SERINE ENDOPROTEASE DEGS"/>
    <property type="match status" value="1"/>
</dbReference>
<accession>A0A387BID0</accession>
<dbReference type="KEGG" id="gry:D7I44_09870"/>
<evidence type="ECO:0000256" key="5">
    <source>
        <dbReference type="SAM" id="Phobius"/>
    </source>
</evidence>
<evidence type="ECO:0000313" key="6">
    <source>
        <dbReference type="EMBL" id="AYG03815.1"/>
    </source>
</evidence>
<evidence type="ECO:0000313" key="7">
    <source>
        <dbReference type="Proteomes" id="UP000275069"/>
    </source>
</evidence>
<feature type="transmembrane region" description="Helical" evidence="5">
    <location>
        <begin position="45"/>
        <end position="63"/>
    </location>
</feature>
<dbReference type="Pfam" id="PF13365">
    <property type="entry name" value="Trypsin_2"/>
    <property type="match status" value="1"/>
</dbReference>
<dbReference type="GO" id="GO:0009403">
    <property type="term" value="P:toxin biosynthetic process"/>
    <property type="evidence" value="ECO:0007669"/>
    <property type="project" value="InterPro"/>
</dbReference>
<name>A0A387BID0_9MICO</name>
<dbReference type="PANTHER" id="PTHR43019:SF23">
    <property type="entry name" value="PROTEASE DO-LIKE 5, CHLOROPLASTIC"/>
    <property type="match status" value="1"/>
</dbReference>
<sequence>MSSRYAGCSAADGRVDDMQLIIDLVLAAVGVLTVIRYARRGVITGVAALVGWVLGFWIALQLTPALIDAVGSFPALQTWQRNLVVLAVVLVIAAVCAIIVITIGNLVRRAVRPLPVAGGLDAVLGAVFGALAWAVVVWLAAGFITSTGFRPAAQLVESSRIVAALDSYAPVPAVRVFAQVDDTIAAAGLPKVFETGKEQIPTVAAPPASVPDAVDAAAPSIVEVVADEPKCGTDSSGSGWVVSPERIITNAHVVAGSTTTAVLVDGKSERLRATVVGYDPETDLAVLDVPGLDAKSLAVDPAEQAKGAAVFAAGYPGGGSYTVAPGRIRTPVNAIGKDIYDDKTVTRQVYSLRAVVRPGDSGGPLLDAKGHVAGVVFAMSTTDAETGYALTVAQVQPMLAKAPSLSQPVSTGACPAG</sequence>
<keyword evidence="2 5" id="KW-0812">Transmembrane</keyword>
<dbReference type="GO" id="GO:0004252">
    <property type="term" value="F:serine-type endopeptidase activity"/>
    <property type="evidence" value="ECO:0007669"/>
    <property type="project" value="InterPro"/>
</dbReference>
<dbReference type="InterPro" id="IPR047680">
    <property type="entry name" value="MarP-like"/>
</dbReference>
<dbReference type="InterPro" id="IPR003825">
    <property type="entry name" value="Colicin-V_CvpA"/>
</dbReference>
<feature type="transmembrane region" description="Helical" evidence="5">
    <location>
        <begin position="20"/>
        <end position="38"/>
    </location>
</feature>
<dbReference type="EMBL" id="CP032624">
    <property type="protein sequence ID" value="AYG03815.1"/>
    <property type="molecule type" value="Genomic_DNA"/>
</dbReference>